<comment type="caution">
    <text evidence="1">The sequence shown here is derived from an EMBL/GenBank/DDBJ whole genome shotgun (WGS) entry which is preliminary data.</text>
</comment>
<keyword evidence="2" id="KW-1185">Reference proteome</keyword>
<proteinExistence type="predicted"/>
<evidence type="ECO:0000313" key="2">
    <source>
        <dbReference type="Proteomes" id="UP001189429"/>
    </source>
</evidence>
<dbReference type="EMBL" id="CAUYUJ010000114">
    <property type="protein sequence ID" value="CAK0788796.1"/>
    <property type="molecule type" value="Genomic_DNA"/>
</dbReference>
<protein>
    <submittedName>
        <fullName evidence="1">Uncharacterized protein</fullName>
    </submittedName>
</protein>
<name>A0ABN9PC37_9DINO</name>
<dbReference type="Proteomes" id="UP001189429">
    <property type="component" value="Unassembled WGS sequence"/>
</dbReference>
<gene>
    <name evidence="1" type="ORF">PCOR1329_LOCUS548</name>
</gene>
<accession>A0ABN9PC37</accession>
<evidence type="ECO:0000313" key="1">
    <source>
        <dbReference type="EMBL" id="CAK0788796.1"/>
    </source>
</evidence>
<organism evidence="1 2">
    <name type="scientific">Prorocentrum cordatum</name>
    <dbReference type="NCBI Taxonomy" id="2364126"/>
    <lineage>
        <taxon>Eukaryota</taxon>
        <taxon>Sar</taxon>
        <taxon>Alveolata</taxon>
        <taxon>Dinophyceae</taxon>
        <taxon>Prorocentrales</taxon>
        <taxon>Prorocentraceae</taxon>
        <taxon>Prorocentrum</taxon>
    </lineage>
</organism>
<reference evidence="1" key="1">
    <citation type="submission" date="2023-10" db="EMBL/GenBank/DDBJ databases">
        <authorList>
            <person name="Chen Y."/>
            <person name="Shah S."/>
            <person name="Dougan E. K."/>
            <person name="Thang M."/>
            <person name="Chan C."/>
        </authorList>
    </citation>
    <scope>NUCLEOTIDE SEQUENCE [LARGE SCALE GENOMIC DNA]</scope>
</reference>
<sequence length="224" mass="24401">MHRWCIAGATSMHRRCIGDVARSSDPVYSDPTKRPLGTCWTSSGRRGPGACCRLSTAPASTLGSCVPHWSRRASIRARWRCAASVRAAPRSSRSWICSAARRPPMLYDESSEPKRPLNTTLFFEARKLGGGDALGARKPAGPRGTWTFELAGVKYTHGWGRTVVAGYSDEEWSITSAGWCGFRRQRQLWLTGSASGHAAKLCCANQDVRVLSSAFAPSVGRVEL</sequence>